<reference evidence="3" key="1">
    <citation type="submission" date="2024-05" db="EMBL/GenBank/DDBJ databases">
        <title>Isolation and characterization of Sporomusa carbonis sp. nov., a carboxydotrophic hydrogenogen in the genus of Sporomusa isolated from a charcoal burning pile.</title>
        <authorList>
            <person name="Boeer T."/>
            <person name="Rosenbaum F."/>
            <person name="Eysell L."/>
            <person name="Mueller V."/>
            <person name="Daniel R."/>
            <person name="Poehlein A."/>
        </authorList>
    </citation>
    <scope>NUCLEOTIDE SEQUENCE [LARGE SCALE GENOMIC DNA]</scope>
    <source>
        <strain evidence="3">DSM 10669</strain>
    </source>
</reference>
<gene>
    <name evidence="3" type="primary">kduD_4</name>
    <name evidence="3" type="ORF">SPSIL_054270</name>
</gene>
<dbReference type="GO" id="GO:0047001">
    <property type="term" value="F:2-dehydro-3-deoxy-D-gluconate 5-dehydrogenase activity"/>
    <property type="evidence" value="ECO:0007669"/>
    <property type="project" value="UniProtKB-EC"/>
</dbReference>
<name>A0ABZ3IUI1_9FIRM</name>
<sequence>MDYQQLFSLSGKVAVVTGAGHGLGKGYALALAGTGAAVACVGRSSDKLHETVEQIKKSGGNAIALTADIARLDDIKSTMQAVVDEFGHLDILVNNAGTEIPKGIVEVTPEDYDTIMAVNLKGLYFASQAAVKYMIPARQGKIINAGSLASHIGLAEATVYSASKGGVLQFTKALAVEMAAHNIQVNAIGPGYFRTQMTESFFQDEEHNKWIANRIPAGRIGTTDDLAGAVIFLASPASDYITGQIIYVDGGWLAS</sequence>
<evidence type="ECO:0000256" key="1">
    <source>
        <dbReference type="ARBA" id="ARBA00006484"/>
    </source>
</evidence>
<dbReference type="SUPFAM" id="SSF51735">
    <property type="entry name" value="NAD(P)-binding Rossmann-fold domains"/>
    <property type="match status" value="1"/>
</dbReference>
<keyword evidence="2 3" id="KW-0560">Oxidoreductase</keyword>
<dbReference type="EC" id="1.1.1.127" evidence="3"/>
<dbReference type="PRINTS" id="PR00081">
    <property type="entry name" value="GDHRDH"/>
</dbReference>
<dbReference type="EMBL" id="CP155573">
    <property type="protein sequence ID" value="XFO69196.1"/>
    <property type="molecule type" value="Genomic_DNA"/>
</dbReference>
<dbReference type="InterPro" id="IPR002347">
    <property type="entry name" value="SDR_fam"/>
</dbReference>
<dbReference type="RefSeq" id="WP_094603579.1">
    <property type="nucleotide sequence ID" value="NZ_CP155573.1"/>
</dbReference>
<evidence type="ECO:0000313" key="3">
    <source>
        <dbReference type="EMBL" id="XFO69196.1"/>
    </source>
</evidence>
<dbReference type="Pfam" id="PF13561">
    <property type="entry name" value="adh_short_C2"/>
    <property type="match status" value="1"/>
</dbReference>
<dbReference type="PRINTS" id="PR00080">
    <property type="entry name" value="SDRFAMILY"/>
</dbReference>
<dbReference type="NCBIfam" id="NF005559">
    <property type="entry name" value="PRK07231.1"/>
    <property type="match status" value="1"/>
</dbReference>
<proteinExistence type="inferred from homology"/>
<dbReference type="Proteomes" id="UP000216752">
    <property type="component" value="Chromosome"/>
</dbReference>
<organism evidence="3 4">
    <name type="scientific">Sporomusa silvacetica DSM 10669</name>
    <dbReference type="NCBI Taxonomy" id="1123289"/>
    <lineage>
        <taxon>Bacteria</taxon>
        <taxon>Bacillati</taxon>
        <taxon>Bacillota</taxon>
        <taxon>Negativicutes</taxon>
        <taxon>Selenomonadales</taxon>
        <taxon>Sporomusaceae</taxon>
        <taxon>Sporomusa</taxon>
    </lineage>
</organism>
<dbReference type="PANTHER" id="PTHR42760:SF5">
    <property type="entry name" value="2-DEHYDRO-3-DEOXY-D-GLUCONATE 5-DEHYDROGENASE"/>
    <property type="match status" value="1"/>
</dbReference>
<dbReference type="InterPro" id="IPR020904">
    <property type="entry name" value="Sc_DH/Rdtase_CS"/>
</dbReference>
<dbReference type="InterPro" id="IPR036291">
    <property type="entry name" value="NAD(P)-bd_dom_sf"/>
</dbReference>
<comment type="similarity">
    <text evidence="1">Belongs to the short-chain dehydrogenases/reductases (SDR) family.</text>
</comment>
<accession>A0ABZ3IUI1</accession>
<dbReference type="Gene3D" id="3.40.50.720">
    <property type="entry name" value="NAD(P)-binding Rossmann-like Domain"/>
    <property type="match status" value="1"/>
</dbReference>
<dbReference type="PANTHER" id="PTHR42760">
    <property type="entry name" value="SHORT-CHAIN DEHYDROGENASES/REDUCTASES FAMILY MEMBER"/>
    <property type="match status" value="1"/>
</dbReference>
<keyword evidence="4" id="KW-1185">Reference proteome</keyword>
<protein>
    <submittedName>
        <fullName evidence="3">2-dehydro-3-deoxy-D-gluconate 5-dehydrogenase</fullName>
        <ecNumber evidence="3">1.1.1.127</ecNumber>
    </submittedName>
</protein>
<dbReference type="PROSITE" id="PS00061">
    <property type="entry name" value="ADH_SHORT"/>
    <property type="match status" value="1"/>
</dbReference>
<evidence type="ECO:0000256" key="2">
    <source>
        <dbReference type="ARBA" id="ARBA00023002"/>
    </source>
</evidence>
<evidence type="ECO:0000313" key="4">
    <source>
        <dbReference type="Proteomes" id="UP000216752"/>
    </source>
</evidence>